<evidence type="ECO:0000259" key="6">
    <source>
        <dbReference type="PROSITE" id="PS50893"/>
    </source>
</evidence>
<dbReference type="CDD" id="cd03224">
    <property type="entry name" value="ABC_TM1139_LivF_branched"/>
    <property type="match status" value="1"/>
</dbReference>
<keyword evidence="8" id="KW-1185">Reference proteome</keyword>
<dbReference type="SUPFAM" id="SSF52540">
    <property type="entry name" value="P-loop containing nucleoside triphosphate hydrolases"/>
    <property type="match status" value="1"/>
</dbReference>
<dbReference type="PANTHER" id="PTHR43820">
    <property type="entry name" value="HIGH-AFFINITY BRANCHED-CHAIN AMINO ACID TRANSPORT ATP-BINDING PROTEIN LIVF"/>
    <property type="match status" value="1"/>
</dbReference>
<comment type="caution">
    <text evidence="7">The sequence shown here is derived from an EMBL/GenBank/DDBJ whole genome shotgun (WGS) entry which is preliminary data.</text>
</comment>
<name>A0ABT0ZSB1_9PSEU</name>
<gene>
    <name evidence="7" type="ORF">KDL28_00850</name>
</gene>
<dbReference type="EMBL" id="JAGSOV010000003">
    <property type="protein sequence ID" value="MCO1653594.1"/>
    <property type="molecule type" value="Genomic_DNA"/>
</dbReference>
<proteinExistence type="inferred from homology"/>
<dbReference type="Gene3D" id="3.40.50.300">
    <property type="entry name" value="P-loop containing nucleotide triphosphate hydrolases"/>
    <property type="match status" value="1"/>
</dbReference>
<dbReference type="GO" id="GO:0005524">
    <property type="term" value="F:ATP binding"/>
    <property type="evidence" value="ECO:0007669"/>
    <property type="project" value="UniProtKB-KW"/>
</dbReference>
<dbReference type="PANTHER" id="PTHR43820:SF5">
    <property type="entry name" value="HIGH-AFFINITY BRANCHED-CHAIN AMINO ACID TRANSPORT ATP-BINDING PROTEIN"/>
    <property type="match status" value="1"/>
</dbReference>
<sequence>MSALLRVRDLDAYYGHFQALSGIELDVDAGEAVAVIGANGAGKSTLLRAIAGLVAQPAGAHVELDGVELRGVPAHRRARMGVSLVPEGRKLFPSLTVRENLLIAASAAAGRSRDGERRWSLDAVYDLFPNVGRLRDRPGGALSGGEQQAVAIGRGLMAEPRVLLLDEVSLGLAPVVVEQLYAALGTIAASGMAMLVVEQDVGAALRLAGRVLCLRAGRTALTGAASQVTAAAVTAAYFGK</sequence>
<comment type="similarity">
    <text evidence="1">Belongs to the ABC transporter superfamily.</text>
</comment>
<evidence type="ECO:0000313" key="7">
    <source>
        <dbReference type="EMBL" id="MCO1653594.1"/>
    </source>
</evidence>
<dbReference type="SMART" id="SM00382">
    <property type="entry name" value="AAA"/>
    <property type="match status" value="1"/>
</dbReference>
<dbReference type="InterPro" id="IPR052156">
    <property type="entry name" value="BCAA_Transport_ATP-bd_LivF"/>
</dbReference>
<keyword evidence="4 7" id="KW-0067">ATP-binding</keyword>
<keyword evidence="3" id="KW-0547">Nucleotide-binding</keyword>
<dbReference type="InterPro" id="IPR027417">
    <property type="entry name" value="P-loop_NTPase"/>
</dbReference>
<dbReference type="Proteomes" id="UP001165283">
    <property type="component" value="Unassembled WGS sequence"/>
</dbReference>
<dbReference type="InterPro" id="IPR017871">
    <property type="entry name" value="ABC_transporter-like_CS"/>
</dbReference>
<organism evidence="7 8">
    <name type="scientific">Pseudonocardia humida</name>
    <dbReference type="NCBI Taxonomy" id="2800819"/>
    <lineage>
        <taxon>Bacteria</taxon>
        <taxon>Bacillati</taxon>
        <taxon>Actinomycetota</taxon>
        <taxon>Actinomycetes</taxon>
        <taxon>Pseudonocardiales</taxon>
        <taxon>Pseudonocardiaceae</taxon>
        <taxon>Pseudonocardia</taxon>
    </lineage>
</organism>
<evidence type="ECO:0000256" key="3">
    <source>
        <dbReference type="ARBA" id="ARBA00022741"/>
    </source>
</evidence>
<protein>
    <submittedName>
        <fullName evidence="7">ABC transporter ATP-binding protein</fullName>
    </submittedName>
</protein>
<dbReference type="RefSeq" id="WP_252435180.1">
    <property type="nucleotide sequence ID" value="NZ_JAGSOV010000003.1"/>
</dbReference>
<evidence type="ECO:0000256" key="1">
    <source>
        <dbReference type="ARBA" id="ARBA00005417"/>
    </source>
</evidence>
<dbReference type="InterPro" id="IPR003593">
    <property type="entry name" value="AAA+_ATPase"/>
</dbReference>
<dbReference type="InterPro" id="IPR003439">
    <property type="entry name" value="ABC_transporter-like_ATP-bd"/>
</dbReference>
<keyword evidence="5" id="KW-0029">Amino-acid transport</keyword>
<evidence type="ECO:0000256" key="4">
    <source>
        <dbReference type="ARBA" id="ARBA00022840"/>
    </source>
</evidence>
<dbReference type="PROSITE" id="PS50893">
    <property type="entry name" value="ABC_TRANSPORTER_2"/>
    <property type="match status" value="1"/>
</dbReference>
<evidence type="ECO:0000256" key="2">
    <source>
        <dbReference type="ARBA" id="ARBA00022448"/>
    </source>
</evidence>
<keyword evidence="2" id="KW-0813">Transport</keyword>
<dbReference type="PROSITE" id="PS00211">
    <property type="entry name" value="ABC_TRANSPORTER_1"/>
    <property type="match status" value="1"/>
</dbReference>
<accession>A0ABT0ZSB1</accession>
<evidence type="ECO:0000313" key="8">
    <source>
        <dbReference type="Proteomes" id="UP001165283"/>
    </source>
</evidence>
<reference evidence="7" key="1">
    <citation type="submission" date="2021-04" db="EMBL/GenBank/DDBJ databases">
        <title>Pseudonocardia sp. nov., isolated from sandy soil of mangrove forest.</title>
        <authorList>
            <person name="Zan Z."/>
            <person name="Huang R."/>
            <person name="Liu W."/>
        </authorList>
    </citation>
    <scope>NUCLEOTIDE SEQUENCE</scope>
    <source>
        <strain evidence="7">S2-4</strain>
    </source>
</reference>
<evidence type="ECO:0000256" key="5">
    <source>
        <dbReference type="ARBA" id="ARBA00022970"/>
    </source>
</evidence>
<feature type="domain" description="ABC transporter" evidence="6">
    <location>
        <begin position="5"/>
        <end position="239"/>
    </location>
</feature>
<dbReference type="Pfam" id="PF00005">
    <property type="entry name" value="ABC_tran"/>
    <property type="match status" value="1"/>
</dbReference>